<dbReference type="GO" id="GO:0005829">
    <property type="term" value="C:cytosol"/>
    <property type="evidence" value="ECO:0007669"/>
    <property type="project" value="TreeGrafter"/>
</dbReference>
<dbReference type="AlphaFoldDB" id="A0A7X0CDI6"/>
<evidence type="ECO:0000256" key="2">
    <source>
        <dbReference type="ARBA" id="ARBA00022801"/>
    </source>
</evidence>
<evidence type="ECO:0000313" key="6">
    <source>
        <dbReference type="Proteomes" id="UP000583800"/>
    </source>
</evidence>
<keyword evidence="2 5" id="KW-0378">Hydrolase</keyword>
<dbReference type="PROSITE" id="PS51409">
    <property type="entry name" value="ARGINASE_2"/>
    <property type="match status" value="1"/>
</dbReference>
<dbReference type="SUPFAM" id="SSF52768">
    <property type="entry name" value="Arginase/deacetylase"/>
    <property type="match status" value="1"/>
</dbReference>
<dbReference type="GO" id="GO:0004053">
    <property type="term" value="F:arginase activity"/>
    <property type="evidence" value="ECO:0007669"/>
    <property type="project" value="UniProtKB-EC"/>
</dbReference>
<dbReference type="EMBL" id="JACHJB010000005">
    <property type="protein sequence ID" value="MBB6352245.1"/>
    <property type="molecule type" value="Genomic_DNA"/>
</dbReference>
<comment type="similarity">
    <text evidence="4">Belongs to the arginase family.</text>
</comment>
<name>A0A7X0CDI6_9ACTN</name>
<evidence type="ECO:0000256" key="1">
    <source>
        <dbReference type="ARBA" id="ARBA00022723"/>
    </source>
</evidence>
<dbReference type="RefSeq" id="WP_185089971.1">
    <property type="nucleotide sequence ID" value="NZ_JACHJB010000005.1"/>
</dbReference>
<dbReference type="PANTHER" id="PTHR43782">
    <property type="entry name" value="ARGINASE"/>
    <property type="match status" value="1"/>
</dbReference>
<evidence type="ECO:0000256" key="4">
    <source>
        <dbReference type="PROSITE-ProRule" id="PRU00742"/>
    </source>
</evidence>
<dbReference type="InterPro" id="IPR023696">
    <property type="entry name" value="Ureohydrolase_dom_sf"/>
</dbReference>
<dbReference type="PANTHER" id="PTHR43782:SF3">
    <property type="entry name" value="ARGINASE"/>
    <property type="match status" value="1"/>
</dbReference>
<accession>A0A7X0CDI6</accession>
<gene>
    <name evidence="5" type="ORF">FHU36_008841</name>
</gene>
<dbReference type="EC" id="3.5.3.1" evidence="5"/>
<dbReference type="Gene3D" id="3.40.800.10">
    <property type="entry name" value="Ureohydrolase domain"/>
    <property type="match status" value="1"/>
</dbReference>
<evidence type="ECO:0000256" key="3">
    <source>
        <dbReference type="ARBA" id="ARBA00023211"/>
    </source>
</evidence>
<dbReference type="InterPro" id="IPR006035">
    <property type="entry name" value="Ureohydrolase"/>
</dbReference>
<protein>
    <submittedName>
        <fullName evidence="5">Arginase</fullName>
        <ecNumber evidence="5">3.5.3.1</ecNumber>
    </submittedName>
</protein>
<proteinExistence type="inferred from homology"/>
<dbReference type="Proteomes" id="UP000583800">
    <property type="component" value="Unassembled WGS sequence"/>
</dbReference>
<keyword evidence="1" id="KW-0479">Metal-binding</keyword>
<evidence type="ECO:0000313" key="5">
    <source>
        <dbReference type="EMBL" id="MBB6352245.1"/>
    </source>
</evidence>
<reference evidence="5 6" key="1">
    <citation type="submission" date="2020-08" db="EMBL/GenBank/DDBJ databases">
        <title>Sequencing the genomes of 1000 actinobacteria strains.</title>
        <authorList>
            <person name="Klenk H.-P."/>
        </authorList>
    </citation>
    <scope>NUCLEOTIDE SEQUENCE [LARGE SCALE GENOMIC DNA]</scope>
    <source>
        <strain evidence="5 6">DSM 45913</strain>
    </source>
</reference>
<keyword evidence="6" id="KW-1185">Reference proteome</keyword>
<keyword evidence="3" id="KW-0464">Manganese</keyword>
<dbReference type="GO" id="GO:0030145">
    <property type="term" value="F:manganese ion binding"/>
    <property type="evidence" value="ECO:0007669"/>
    <property type="project" value="TreeGrafter"/>
</dbReference>
<dbReference type="Pfam" id="PF00491">
    <property type="entry name" value="Arginase"/>
    <property type="match status" value="1"/>
</dbReference>
<dbReference type="CDD" id="cd09999">
    <property type="entry name" value="Arginase-like_1"/>
    <property type="match status" value="1"/>
</dbReference>
<organism evidence="5 6">
    <name type="scientific">Nonomuraea muscovyensis</name>
    <dbReference type="NCBI Taxonomy" id="1124761"/>
    <lineage>
        <taxon>Bacteria</taxon>
        <taxon>Bacillati</taxon>
        <taxon>Actinomycetota</taxon>
        <taxon>Actinomycetes</taxon>
        <taxon>Streptosporangiales</taxon>
        <taxon>Streptosporangiaceae</taxon>
        <taxon>Nonomuraea</taxon>
    </lineage>
</organism>
<comment type="caution">
    <text evidence="5">The sequence shown here is derived from an EMBL/GenBank/DDBJ whole genome shotgun (WGS) entry which is preliminary data.</text>
</comment>
<sequence>MTRVEVVGAGFNSAGRGDGVARAPQALRRAGLVAAVSARHDVEDAGDVAFGVPVPERGRSGLLAEEALASMVGGVRRRVAEILAGGGFPLLVGGDCPVLLGALAACRDVHGSAGLLFVDGHEDAWPPAVSTTGEAADCELGLALGVTATGVLPTGVLPGGVLAGGVLAEPGPLLRAEATALLGPRDGAELLAHGVASLRESLWFATDRDLTGRVAEKTADAVATVEGAAARWWLHVDLDVLATDQLAAVDYPQPGGLTWAELTEITATALRRPGCAGWSLAIYNPDLDEDGHEAARIVRYVEDALSCLGPRPQAPAGEGTGRP</sequence>